<dbReference type="InterPro" id="IPR030972">
    <property type="entry name" value="UrcA_uranyl"/>
</dbReference>
<feature type="chain" id="PRO_5046095828" evidence="1">
    <location>
        <begin position="26"/>
        <end position="131"/>
    </location>
</feature>
<evidence type="ECO:0000313" key="3">
    <source>
        <dbReference type="Proteomes" id="UP001382935"/>
    </source>
</evidence>
<gene>
    <name evidence="2" type="ORF">V6R86_03080</name>
</gene>
<keyword evidence="3" id="KW-1185">Reference proteome</keyword>
<name>A0ABZ2FY13_9SPHN</name>
<feature type="signal peptide" evidence="1">
    <location>
        <begin position="1"/>
        <end position="25"/>
    </location>
</feature>
<dbReference type="Proteomes" id="UP001382935">
    <property type="component" value="Chromosome"/>
</dbReference>
<protein>
    <submittedName>
        <fullName evidence="2">UrcA family protein</fullName>
    </submittedName>
</protein>
<reference evidence="2 3" key="1">
    <citation type="submission" date="2024-02" db="EMBL/GenBank/DDBJ databases">
        <title>Full genome sequence of Sphingomonas kaistensis.</title>
        <authorList>
            <person name="Poletto B.L."/>
            <person name="Silva G."/>
            <person name="Galante D."/>
            <person name="Campos K.R."/>
            <person name="Santos M.B.N."/>
            <person name="Sacchi C.T."/>
        </authorList>
    </citation>
    <scope>NUCLEOTIDE SEQUENCE [LARGE SCALE GENOMIC DNA]</scope>
    <source>
        <strain evidence="2 3">MA4R</strain>
    </source>
</reference>
<accession>A0ABZ2FY13</accession>
<proteinExistence type="predicted"/>
<dbReference type="EMBL" id="CP145607">
    <property type="protein sequence ID" value="WWM69702.1"/>
    <property type="molecule type" value="Genomic_DNA"/>
</dbReference>
<evidence type="ECO:0000313" key="2">
    <source>
        <dbReference type="EMBL" id="WWM69702.1"/>
    </source>
</evidence>
<keyword evidence="1" id="KW-0732">Signal</keyword>
<dbReference type="NCBIfam" id="TIGR04433">
    <property type="entry name" value="UrcA_uranyl"/>
    <property type="match status" value="1"/>
</dbReference>
<dbReference type="RefSeq" id="WP_338502010.1">
    <property type="nucleotide sequence ID" value="NZ_CP145607.1"/>
</dbReference>
<evidence type="ECO:0000256" key="1">
    <source>
        <dbReference type="SAM" id="SignalP"/>
    </source>
</evidence>
<sequence length="131" mass="13700">MESRKFACLTAAIAFGLSLVGIAGAAAASGPLQDVVVKGERIDPDLQRRVSYADLNLAFRPGQKILASRIRSTANGLCWDLNGPYSTDRCTIDAIDSTKGQVAAAVERAKRQMAGLPVGPAVAISMVIGAR</sequence>
<organism evidence="2 3">
    <name type="scientific">Sphingomonas kaistensis</name>
    <dbReference type="NCBI Taxonomy" id="298708"/>
    <lineage>
        <taxon>Bacteria</taxon>
        <taxon>Pseudomonadati</taxon>
        <taxon>Pseudomonadota</taxon>
        <taxon>Alphaproteobacteria</taxon>
        <taxon>Sphingomonadales</taxon>
        <taxon>Sphingomonadaceae</taxon>
        <taxon>Sphingomonas</taxon>
    </lineage>
</organism>